<accession>A0A6S8DUN5</accession>
<keyword evidence="1" id="KW-0812">Transmembrane</keyword>
<sequence>MVDVKPNLTKQVSLKENFLQILISPRVREIPVRYQLTVFVFSLIAAFSAGAVVLYRNLYSQEICAATPVPFEDENDAERVCEELLVRKDVEYNVDINFRWYESGRANVELFISKPEKFEYELLHLGLDQLNQLSQATDFYLDNVFFLNQGIQNVPRFDFKEFIEVTQGGAFNSWVDNVEYRFESSFGDTGIFEGAVDGFGLGDGESSINNRILQNATSADFLFIEYHTTAGTRCQTEAEVFFGATGLLKTNCKSSGNGDIFKLQWTNDKESDILLAWYGHILQLHSNQLGASQSCDGGGPCQFIDFVLIKLLRLAFGFCCENDDLDFFESFGLISGFGFALEGVITFAVATTLFRNKLGLNRSIKSRSEEDEWPDTVMEAGNSNFAFSMKDAASKELEYDEFGEEPAKIDKQDEVVEQDSDYEDSNDKSMVVGFSTNGVKYSLNEAKTVSVKDIKRAIFNPRCENVPYASTISLSAFLMLMLVSAALAGIVMTLRTKRLCSAVDYHSVTERDVCDTLQLEAFTYYDSLNEKVGSVNMKIQLEIGSGPRFDIESLRLSDGDLVTLQANCLNGTFGNGTTCFNYTGSPFVETYNFAYEDVFYGEKSVEINYETADSNGQDVYTFLRYQEKKVVDTGNSGAGFDIVPRDEITIQYQIQLCQNFEGNFGGCDRLDVFLDVSTEYRFNQNFSVFDSGIVSSALFSAIGDDVIINSMLSNAFARCCKPVSLGYLEYLGLLIGYMTLAEGLLTFLTAYVVYNMIRVIKCKNRFLQYFCRFLPVLILVLALIAVNAWLSSEKNDEINDANYAS</sequence>
<keyword evidence="1" id="KW-0472">Membrane</keyword>
<dbReference type="EMBL" id="HBIN01015623">
    <property type="protein sequence ID" value="CAE0441737.1"/>
    <property type="molecule type" value="Transcribed_RNA"/>
</dbReference>
<feature type="transmembrane region" description="Helical" evidence="1">
    <location>
        <begin position="730"/>
        <end position="754"/>
    </location>
</feature>
<feature type="transmembrane region" description="Helical" evidence="1">
    <location>
        <begin position="36"/>
        <end position="55"/>
    </location>
</feature>
<feature type="transmembrane region" description="Helical" evidence="1">
    <location>
        <begin position="331"/>
        <end position="354"/>
    </location>
</feature>
<evidence type="ECO:0000256" key="1">
    <source>
        <dbReference type="SAM" id="Phobius"/>
    </source>
</evidence>
<reference evidence="2" key="1">
    <citation type="submission" date="2021-01" db="EMBL/GenBank/DDBJ databases">
        <authorList>
            <person name="Corre E."/>
            <person name="Pelletier E."/>
            <person name="Niang G."/>
            <person name="Scheremetjew M."/>
            <person name="Finn R."/>
            <person name="Kale V."/>
            <person name="Holt S."/>
            <person name="Cochrane G."/>
            <person name="Meng A."/>
            <person name="Brown T."/>
            <person name="Cohen L."/>
        </authorList>
    </citation>
    <scope>NUCLEOTIDE SEQUENCE</scope>
    <source>
        <strain evidence="2">GSBS06</strain>
    </source>
</reference>
<feature type="transmembrane region" description="Helical" evidence="1">
    <location>
        <begin position="472"/>
        <end position="494"/>
    </location>
</feature>
<evidence type="ECO:0000313" key="3">
    <source>
        <dbReference type="EMBL" id="CAE0441737.1"/>
    </source>
</evidence>
<evidence type="ECO:0000313" key="2">
    <source>
        <dbReference type="EMBL" id="CAE0441736.1"/>
    </source>
</evidence>
<proteinExistence type="predicted"/>
<dbReference type="EMBL" id="HBIN01015622">
    <property type="protein sequence ID" value="CAE0441736.1"/>
    <property type="molecule type" value="Transcribed_RNA"/>
</dbReference>
<feature type="transmembrane region" description="Helical" evidence="1">
    <location>
        <begin position="766"/>
        <end position="790"/>
    </location>
</feature>
<name>A0A6S8DUN5_9STRA</name>
<protein>
    <submittedName>
        <fullName evidence="2">Uncharacterized protein</fullName>
    </submittedName>
</protein>
<gene>
    <name evidence="2" type="ORF">ASTO00021_LOCUS11858</name>
    <name evidence="3" type="ORF">ASTO00021_LOCUS11859</name>
</gene>
<dbReference type="AlphaFoldDB" id="A0A6S8DUN5"/>
<organism evidence="2">
    <name type="scientific">Aplanochytrium stocchinoi</name>
    <dbReference type="NCBI Taxonomy" id="215587"/>
    <lineage>
        <taxon>Eukaryota</taxon>
        <taxon>Sar</taxon>
        <taxon>Stramenopiles</taxon>
        <taxon>Bigyra</taxon>
        <taxon>Labyrinthulomycetes</taxon>
        <taxon>Thraustochytrida</taxon>
        <taxon>Thraustochytriidae</taxon>
        <taxon>Aplanochytrium</taxon>
    </lineage>
</organism>
<keyword evidence="1" id="KW-1133">Transmembrane helix</keyword>